<gene>
    <name evidence="1" type="ORF">BSAL_05500</name>
</gene>
<sequence length="551" mass="61028">MSSEELVKTLPSATLWFHAVDDERIQQLRLQGGCPISWHQQRLDALVTTPQGLVYYGTISSPGGEATPMRLGAIGARSMLNLNALGSHPLGLASFGSLVCTLSNPSVVVDLSIPGRDVIFPLVDVADVSMMNAMKILHIDAVRQMQTAPLDHLLFTFCTNEGVLAAKVFHYPSLVRYLDSLRANPNPQTVRQPESQLIVLHRSDEEPINDFSMTIMHPDRNAVAMVMCFDAPHIDVARVRLTSSGTRLDAGTMVLQRIQTGAGAPLRDPLTRIENFFTYVAAAGRYVLATGDNDRMIAVFESNWAEMLKLPTVRDDDESRLVLRHIVRTTEIPYKVVHVAGNCFLVACQRVVYCVEATTGASVSIPLPKDVVGSICGMATHEDGVAYVAVTHATAQTQVQRRRFLRLNVSARPQITLSGLSQDIEFWNEWGDRVPASVNPLEQASLDNFSLHSQASQWLRTAELSMAQRDVFALSALHRCHQEHVMEERGGGTPQYPFVPTDDDDEVPIRPMICRYCRMDQQTVPYFWCAVCGEVLCTVCVSKPRVTESLE</sequence>
<organism evidence="1 2">
    <name type="scientific">Bodo saltans</name>
    <name type="common">Flagellated protozoan</name>
    <dbReference type="NCBI Taxonomy" id="75058"/>
    <lineage>
        <taxon>Eukaryota</taxon>
        <taxon>Discoba</taxon>
        <taxon>Euglenozoa</taxon>
        <taxon>Kinetoplastea</taxon>
        <taxon>Metakinetoplastina</taxon>
        <taxon>Eubodonida</taxon>
        <taxon>Bodonidae</taxon>
        <taxon>Bodo</taxon>
    </lineage>
</organism>
<keyword evidence="2" id="KW-1185">Reference proteome</keyword>
<accession>A0A0S4IYY6</accession>
<protein>
    <submittedName>
        <fullName evidence="1">Uncharacterized protein</fullName>
    </submittedName>
</protein>
<dbReference type="EMBL" id="CYKH01000903">
    <property type="protein sequence ID" value="CUG61527.1"/>
    <property type="molecule type" value="Genomic_DNA"/>
</dbReference>
<name>A0A0S4IYY6_BODSA</name>
<dbReference type="VEuPathDB" id="TriTrypDB:BSAL_05500"/>
<dbReference type="AlphaFoldDB" id="A0A0S4IYY6"/>
<evidence type="ECO:0000313" key="1">
    <source>
        <dbReference type="EMBL" id="CUG61527.1"/>
    </source>
</evidence>
<evidence type="ECO:0000313" key="2">
    <source>
        <dbReference type="Proteomes" id="UP000051952"/>
    </source>
</evidence>
<dbReference type="Proteomes" id="UP000051952">
    <property type="component" value="Unassembled WGS sequence"/>
</dbReference>
<proteinExistence type="predicted"/>
<reference evidence="2" key="1">
    <citation type="submission" date="2015-09" db="EMBL/GenBank/DDBJ databases">
        <authorList>
            <consortium name="Pathogen Informatics"/>
        </authorList>
    </citation>
    <scope>NUCLEOTIDE SEQUENCE [LARGE SCALE GENOMIC DNA]</scope>
    <source>
        <strain evidence="2">Lake Konstanz</strain>
    </source>
</reference>